<dbReference type="Pfam" id="PF01535">
    <property type="entry name" value="PPR"/>
    <property type="match status" value="2"/>
</dbReference>
<dbReference type="InterPro" id="IPR046848">
    <property type="entry name" value="E_motif"/>
</dbReference>
<dbReference type="InterPro" id="IPR046960">
    <property type="entry name" value="PPR_At4g14850-like_plant"/>
</dbReference>
<comment type="caution">
    <text evidence="5">The sequence shown here is derived from an EMBL/GenBank/DDBJ whole genome shotgun (WGS) entry which is preliminary data.</text>
</comment>
<organism evidence="5 6">
    <name type="scientific">Buddleja alternifolia</name>
    <dbReference type="NCBI Taxonomy" id="168488"/>
    <lineage>
        <taxon>Eukaryota</taxon>
        <taxon>Viridiplantae</taxon>
        <taxon>Streptophyta</taxon>
        <taxon>Embryophyta</taxon>
        <taxon>Tracheophyta</taxon>
        <taxon>Spermatophyta</taxon>
        <taxon>Magnoliopsida</taxon>
        <taxon>eudicotyledons</taxon>
        <taxon>Gunneridae</taxon>
        <taxon>Pentapetalae</taxon>
        <taxon>asterids</taxon>
        <taxon>lamiids</taxon>
        <taxon>Lamiales</taxon>
        <taxon>Scrophulariaceae</taxon>
        <taxon>Buddlejeae</taxon>
        <taxon>Buddleja</taxon>
    </lineage>
</organism>
<dbReference type="InterPro" id="IPR032867">
    <property type="entry name" value="DYW_dom"/>
</dbReference>
<dbReference type="PROSITE" id="PS51375">
    <property type="entry name" value="PPR"/>
    <property type="match status" value="4"/>
</dbReference>
<feature type="domain" description="DYW" evidence="4">
    <location>
        <begin position="521"/>
        <end position="590"/>
    </location>
</feature>
<evidence type="ECO:0000259" key="4">
    <source>
        <dbReference type="Pfam" id="PF14432"/>
    </source>
</evidence>
<proteinExistence type="inferred from homology"/>
<dbReference type="NCBIfam" id="TIGR00756">
    <property type="entry name" value="PPR"/>
    <property type="match status" value="2"/>
</dbReference>
<dbReference type="PANTHER" id="PTHR47926">
    <property type="entry name" value="PENTATRICOPEPTIDE REPEAT-CONTAINING PROTEIN"/>
    <property type="match status" value="1"/>
</dbReference>
<feature type="repeat" description="PPR" evidence="3">
    <location>
        <begin position="89"/>
        <end position="125"/>
    </location>
</feature>
<dbReference type="GO" id="GO:0003723">
    <property type="term" value="F:RNA binding"/>
    <property type="evidence" value="ECO:0007669"/>
    <property type="project" value="InterPro"/>
</dbReference>
<dbReference type="FunFam" id="1.25.40.10:FF:000427">
    <property type="entry name" value="Pentatricopeptide repeat-containing protein chloroplastic"/>
    <property type="match status" value="1"/>
</dbReference>
<comment type="similarity">
    <text evidence="1">Belongs to the PPR family. PCMP-H subfamily.</text>
</comment>
<dbReference type="InterPro" id="IPR011990">
    <property type="entry name" value="TPR-like_helical_dom_sf"/>
</dbReference>
<dbReference type="GO" id="GO:0008270">
    <property type="term" value="F:zinc ion binding"/>
    <property type="evidence" value="ECO:0007669"/>
    <property type="project" value="InterPro"/>
</dbReference>
<evidence type="ECO:0000313" key="5">
    <source>
        <dbReference type="EMBL" id="KAG8366280.1"/>
    </source>
</evidence>
<evidence type="ECO:0000256" key="1">
    <source>
        <dbReference type="ARBA" id="ARBA00006643"/>
    </source>
</evidence>
<dbReference type="FunFam" id="1.25.40.10:FF:000474">
    <property type="entry name" value="Pentatricopeptide repeat protein PPR986-12"/>
    <property type="match status" value="1"/>
</dbReference>
<sequence>MTTLITAPPAHLSTAAHRHNNHRIIHTLTQSSTVPVRQIKQVHAQILRSNLTPDFSPDTLYLYSRLIHFSSLQDVTYTVHLFNQIPNRNTFIYNTIIRAYAHSKEYKQKAFIMFVELIKEENLVPDKHTFPFVLKACAYLFALTEGRQIHAHVLKHGFGSDVYANNSLIHFYASCGCSESARKVFDEMPQRSLVSWNVIIDGLEQMGEFDEALRVFVEMGSSFEPDGYTVQSVVDACAGLGALSVGMWAHAYVLRRCEIDPNFDVLVKNSLIEMYCKCGALRMGVEVFQGMNRRDVNSWNAMILGFAMHGEAESVFEHFNRMVEEKVPLNSITFVGVLSACNHRGLVDEGRKYFDMMIKEYKVEPVLQHYGCLIDLLARNGRINEALDIVTSMPMKPDTVIWRSLLDATTKRSEGLILSEEIVKQIISGDESSSSGVYVLLSRVYASAKRWNEVGLIWKLMADKGVTKEPGCSSVEINGIVHEFFAGDTTHPRTKEIYGFLNVIEERLKVEGYLPEFSVRLHSERLAIAFGLMNLKRGVPIRVFKNLRVCVDCHVFTNLVSKVFDVEIVMRDRLRFHHFKEGSCSCKDFW</sequence>
<accession>A0AAV6WH35</accession>
<dbReference type="Pfam" id="PF13041">
    <property type="entry name" value="PPR_2"/>
    <property type="match status" value="2"/>
</dbReference>
<feature type="repeat" description="PPR" evidence="3">
    <location>
        <begin position="295"/>
        <end position="329"/>
    </location>
</feature>
<evidence type="ECO:0000256" key="3">
    <source>
        <dbReference type="PROSITE-ProRule" id="PRU00708"/>
    </source>
</evidence>
<protein>
    <recommendedName>
        <fullName evidence="4">DYW domain-containing protein</fullName>
    </recommendedName>
</protein>
<gene>
    <name evidence="5" type="ORF">BUALT_Bualt17G0060000</name>
</gene>
<evidence type="ECO:0000313" key="6">
    <source>
        <dbReference type="Proteomes" id="UP000826271"/>
    </source>
</evidence>
<keyword evidence="6" id="KW-1185">Reference proteome</keyword>
<dbReference type="InterPro" id="IPR046849">
    <property type="entry name" value="E2_motif"/>
</dbReference>
<dbReference type="Pfam" id="PF20430">
    <property type="entry name" value="Eplus_motif"/>
    <property type="match status" value="1"/>
</dbReference>
<dbReference type="InterPro" id="IPR002885">
    <property type="entry name" value="PPR_rpt"/>
</dbReference>
<dbReference type="Pfam" id="PF14432">
    <property type="entry name" value="DYW_deaminase"/>
    <property type="match status" value="1"/>
</dbReference>
<reference evidence="5" key="1">
    <citation type="submission" date="2019-10" db="EMBL/GenBank/DDBJ databases">
        <authorList>
            <person name="Zhang R."/>
            <person name="Pan Y."/>
            <person name="Wang J."/>
            <person name="Ma R."/>
            <person name="Yu S."/>
        </authorList>
    </citation>
    <scope>NUCLEOTIDE SEQUENCE</scope>
    <source>
        <strain evidence="5">LA-IB0</strain>
        <tissue evidence="5">Leaf</tissue>
    </source>
</reference>
<feature type="repeat" description="PPR" evidence="3">
    <location>
        <begin position="161"/>
        <end position="191"/>
    </location>
</feature>
<dbReference type="GO" id="GO:0009451">
    <property type="term" value="P:RNA modification"/>
    <property type="evidence" value="ECO:0007669"/>
    <property type="project" value="InterPro"/>
</dbReference>
<name>A0AAV6WH35_9LAMI</name>
<dbReference type="Proteomes" id="UP000826271">
    <property type="component" value="Unassembled WGS sequence"/>
</dbReference>
<dbReference type="PANTHER" id="PTHR47926:SF508">
    <property type="entry name" value="PENTATRICOPEPTIDE REPEAT-CONTAINING PROTEIN"/>
    <property type="match status" value="1"/>
</dbReference>
<evidence type="ECO:0000256" key="2">
    <source>
        <dbReference type="ARBA" id="ARBA00022737"/>
    </source>
</evidence>
<dbReference type="Pfam" id="PF20431">
    <property type="entry name" value="E_motif"/>
    <property type="match status" value="1"/>
</dbReference>
<keyword evidence="2" id="KW-0677">Repeat</keyword>
<dbReference type="EMBL" id="WHWC01000017">
    <property type="protein sequence ID" value="KAG8366280.1"/>
    <property type="molecule type" value="Genomic_DNA"/>
</dbReference>
<dbReference type="Gene3D" id="1.25.40.10">
    <property type="entry name" value="Tetratricopeptide repeat domain"/>
    <property type="match status" value="3"/>
</dbReference>
<dbReference type="AlphaFoldDB" id="A0AAV6WH35"/>
<feature type="repeat" description="PPR" evidence="3">
    <location>
        <begin position="192"/>
        <end position="222"/>
    </location>
</feature>